<dbReference type="AlphaFoldDB" id="A0A1X9LLB4"/>
<evidence type="ECO:0000313" key="2">
    <source>
        <dbReference type="Proteomes" id="UP000192775"/>
    </source>
</evidence>
<evidence type="ECO:0000313" key="1">
    <source>
        <dbReference type="EMBL" id="ARJ05996.1"/>
    </source>
</evidence>
<dbReference type="STRING" id="1619308.B5808_12750"/>
<dbReference type="EMBL" id="CP020715">
    <property type="protein sequence ID" value="ARJ05996.1"/>
    <property type="molecule type" value="Genomic_DNA"/>
</dbReference>
<reference evidence="1 2" key="1">
    <citation type="submission" date="2017-04" db="EMBL/GenBank/DDBJ databases">
        <authorList>
            <person name="Afonso C.L."/>
            <person name="Miller P.J."/>
            <person name="Scott M.A."/>
            <person name="Spackman E."/>
            <person name="Goraichik I."/>
            <person name="Dimitrov K.M."/>
            <person name="Suarez D.L."/>
            <person name="Swayne D.E."/>
        </authorList>
    </citation>
    <scope>NUCLEOTIDE SEQUENCE [LARGE SCALE GENOMIC DNA]</scope>
    <source>
        <strain evidence="2">XA(T)</strain>
    </source>
</reference>
<keyword evidence="2" id="KW-1185">Reference proteome</keyword>
<dbReference type="KEGG" id="cphy:B5808_12750"/>
<dbReference type="RefSeq" id="WP_085020134.1">
    <property type="nucleotide sequence ID" value="NZ_BMHD01000001.1"/>
</dbReference>
<name>A0A1X9LLB4_9MICO</name>
<gene>
    <name evidence="1" type="ORF">B5808_12750</name>
</gene>
<proteinExistence type="predicted"/>
<organism evidence="1 2">
    <name type="scientific">Cnuibacter physcomitrellae</name>
    <dbReference type="NCBI Taxonomy" id="1619308"/>
    <lineage>
        <taxon>Bacteria</taxon>
        <taxon>Bacillati</taxon>
        <taxon>Actinomycetota</taxon>
        <taxon>Actinomycetes</taxon>
        <taxon>Micrococcales</taxon>
        <taxon>Microbacteriaceae</taxon>
        <taxon>Cnuibacter</taxon>
    </lineage>
</organism>
<dbReference type="Proteomes" id="UP000192775">
    <property type="component" value="Chromosome"/>
</dbReference>
<sequence>MAAPTVLERVLPVARLEGSRTALAASDRYAVVASWGPGPRVSRSLAEMVVALETQGYSVVVVRASEDDSPLDWSGLPENDALVVRKPNIGYDFGSWATAFELFPEIRRAPYVLITNDSLVGPFASIEPLVRDFEDSFYDVWGSTWTTQFMPHLQSFFVGFRGGILEDHVLRKFWHDLPDQTVKSKIIHMYELGLNRLLQGEGYVTGAWLDYNLVVRYSQNPVILGWRRMVELGFPFVKRELLRDPSIVGDGRDVPDVIQRTYGVDPREWM</sequence>
<evidence type="ECO:0008006" key="3">
    <source>
        <dbReference type="Google" id="ProtNLM"/>
    </source>
</evidence>
<dbReference type="InterPro" id="IPR007739">
    <property type="entry name" value="RgpF"/>
</dbReference>
<accession>A0A1X9LLB4</accession>
<protein>
    <recommendedName>
        <fullName evidence="3">Rhamnan synthesis protein F</fullName>
    </recommendedName>
</protein>
<dbReference type="Pfam" id="PF05045">
    <property type="entry name" value="RgpF"/>
    <property type="match status" value="1"/>
</dbReference>